<keyword evidence="2" id="KW-1133">Transmembrane helix</keyword>
<accession>A0A3G8ZD62</accession>
<dbReference type="AlphaFoldDB" id="A0A3G8ZD62"/>
<keyword evidence="2" id="KW-0812">Transmembrane</keyword>
<feature type="compositionally biased region" description="Basic and acidic residues" evidence="1">
    <location>
        <begin position="65"/>
        <end position="76"/>
    </location>
</feature>
<organism evidence="3 4">
    <name type="scientific">Epilithonimonas vandammei</name>
    <dbReference type="NCBI Taxonomy" id="2487072"/>
    <lineage>
        <taxon>Bacteria</taxon>
        <taxon>Pseudomonadati</taxon>
        <taxon>Bacteroidota</taxon>
        <taxon>Flavobacteriia</taxon>
        <taxon>Flavobacteriales</taxon>
        <taxon>Weeksellaceae</taxon>
        <taxon>Chryseobacterium group</taxon>
        <taxon>Epilithonimonas</taxon>
    </lineage>
</organism>
<dbReference type="RefSeq" id="WP_124986293.1">
    <property type="nucleotide sequence ID" value="NZ_CP034160.1"/>
</dbReference>
<feature type="transmembrane region" description="Helical" evidence="2">
    <location>
        <begin position="93"/>
        <end position="111"/>
    </location>
</feature>
<evidence type="ECO:0000256" key="1">
    <source>
        <dbReference type="SAM" id="MobiDB-lite"/>
    </source>
</evidence>
<protein>
    <submittedName>
        <fullName evidence="3">Uncharacterized protein</fullName>
    </submittedName>
</protein>
<proteinExistence type="predicted"/>
<evidence type="ECO:0000313" key="4">
    <source>
        <dbReference type="Proteomes" id="UP000272316"/>
    </source>
</evidence>
<gene>
    <name evidence="3" type="ORF">EIB75_07845</name>
</gene>
<dbReference type="Proteomes" id="UP000272316">
    <property type="component" value="Chromosome"/>
</dbReference>
<name>A0A3G8ZD62_9FLAO</name>
<feature type="compositionally biased region" description="Basic and acidic residues" evidence="1">
    <location>
        <begin position="246"/>
        <end position="265"/>
    </location>
</feature>
<sequence>MENFSLLVRKKIESLDSEQKLIFNEEYNRRKQPFGDDFNSDIAMEILRDIAITFESPSSIQKIKDVGVENSTERKSSGNSTRSPANKKSNGSYLFNYIYVLIIAFIGLSAYTKPTKVKMENDIINKVLETQPKYLSFFKNVFLGEEITEEKADTLIYNFFKNNGYEIYFKDYDWWIMKRFEIAEKKSDKSLLVAYGFLGKTFIVSKANDLEIDFNKNKVSQYNDSYSKPQEKLDYEDYEKIDDASNYKDYDKSNFDEKPVREESKTPNFLRKRGKSTENKLKSELTEDSIKI</sequence>
<feature type="region of interest" description="Disordered" evidence="1">
    <location>
        <begin position="65"/>
        <end position="86"/>
    </location>
</feature>
<keyword evidence="2" id="KW-0472">Membrane</keyword>
<dbReference type="EMBL" id="CP034160">
    <property type="protein sequence ID" value="AZI55158.1"/>
    <property type="molecule type" value="Genomic_DNA"/>
</dbReference>
<reference evidence="4" key="1">
    <citation type="submission" date="2018-11" db="EMBL/GenBank/DDBJ databases">
        <title>Proposal to divide the Flavobacteriaceae and reorganize its genera based on Amino Acid Identity values calculated from whole genome sequences.</title>
        <authorList>
            <person name="Nicholson A.C."/>
            <person name="Gulvik C.A."/>
            <person name="Whitney A.M."/>
            <person name="Sheth M."/>
            <person name="Batra D."/>
            <person name="Pryor J."/>
            <person name="Bernardet J.-F."/>
            <person name="Hugo C."/>
            <person name="Kampfer P."/>
            <person name="Newman J.D."/>
            <person name="McQuiston J.R."/>
        </authorList>
    </citation>
    <scope>NUCLEOTIDE SEQUENCE [LARGE SCALE GENOMIC DNA]</scope>
    <source>
        <strain evidence="4">H6466</strain>
    </source>
</reference>
<evidence type="ECO:0000256" key="2">
    <source>
        <dbReference type="SAM" id="Phobius"/>
    </source>
</evidence>
<dbReference type="KEGG" id="eva:EIB75_07845"/>
<feature type="region of interest" description="Disordered" evidence="1">
    <location>
        <begin position="246"/>
        <end position="277"/>
    </location>
</feature>
<feature type="compositionally biased region" description="Polar residues" evidence="1">
    <location>
        <begin position="77"/>
        <end position="86"/>
    </location>
</feature>
<evidence type="ECO:0000313" key="3">
    <source>
        <dbReference type="EMBL" id="AZI55158.1"/>
    </source>
</evidence>